<feature type="chain" id="PRO_5009943658" evidence="5">
    <location>
        <begin position="25"/>
        <end position="340"/>
    </location>
</feature>
<feature type="signal peptide" evidence="5">
    <location>
        <begin position="1"/>
        <end position="24"/>
    </location>
</feature>
<dbReference type="Pfam" id="PF03480">
    <property type="entry name" value="DctP"/>
    <property type="match status" value="1"/>
</dbReference>
<dbReference type="GO" id="GO:0030288">
    <property type="term" value="C:outer membrane-bounded periplasmic space"/>
    <property type="evidence" value="ECO:0007669"/>
    <property type="project" value="InterPro"/>
</dbReference>
<evidence type="ECO:0000256" key="1">
    <source>
        <dbReference type="ARBA" id="ARBA00004196"/>
    </source>
</evidence>
<dbReference type="RefSeq" id="WP_084194867.1">
    <property type="nucleotide sequence ID" value="NZ_FTOA01000005.1"/>
</dbReference>
<dbReference type="OrthoDB" id="7375081at2"/>
<evidence type="ECO:0000256" key="4">
    <source>
        <dbReference type="ARBA" id="ARBA00022729"/>
    </source>
</evidence>
<evidence type="ECO:0000256" key="5">
    <source>
        <dbReference type="SAM" id="SignalP"/>
    </source>
</evidence>
<comment type="subcellular location">
    <subcellularLocation>
        <location evidence="1">Cell envelope</location>
    </subcellularLocation>
</comment>
<dbReference type="CDD" id="cd13603">
    <property type="entry name" value="PBP2_TRAP_Siap_TeaA_like"/>
    <property type="match status" value="1"/>
</dbReference>
<keyword evidence="6" id="KW-0675">Receptor</keyword>
<keyword evidence="7" id="KW-1185">Reference proteome</keyword>
<reference evidence="6 7" key="1">
    <citation type="submission" date="2017-01" db="EMBL/GenBank/DDBJ databases">
        <authorList>
            <person name="Mah S.A."/>
            <person name="Swanson W.J."/>
            <person name="Moy G.W."/>
            <person name="Vacquier V.D."/>
        </authorList>
    </citation>
    <scope>NUCLEOTIDE SEQUENCE [LARGE SCALE GENOMIC DNA]</scope>
    <source>
        <strain evidence="6 7">DSM 11589</strain>
    </source>
</reference>
<accession>A0A1N7NLJ7</accession>
<evidence type="ECO:0000313" key="6">
    <source>
        <dbReference type="EMBL" id="SIS99167.1"/>
    </source>
</evidence>
<name>A0A1N7NLJ7_9PROT</name>
<organism evidence="6 7">
    <name type="scientific">Insolitispirillum peregrinum</name>
    <dbReference type="NCBI Taxonomy" id="80876"/>
    <lineage>
        <taxon>Bacteria</taxon>
        <taxon>Pseudomonadati</taxon>
        <taxon>Pseudomonadota</taxon>
        <taxon>Alphaproteobacteria</taxon>
        <taxon>Rhodospirillales</taxon>
        <taxon>Novispirillaceae</taxon>
        <taxon>Insolitispirillum</taxon>
    </lineage>
</organism>
<dbReference type="GO" id="GO:0055085">
    <property type="term" value="P:transmembrane transport"/>
    <property type="evidence" value="ECO:0007669"/>
    <property type="project" value="InterPro"/>
</dbReference>
<dbReference type="InterPro" id="IPR004682">
    <property type="entry name" value="TRAP_DctP"/>
</dbReference>
<protein>
    <submittedName>
        <fullName evidence="6">Tripartite ATP-independent transporter solute receptor, DctP family</fullName>
    </submittedName>
</protein>
<dbReference type="STRING" id="80876.SAMN05421779_105210"/>
<evidence type="ECO:0000256" key="2">
    <source>
        <dbReference type="ARBA" id="ARBA00009023"/>
    </source>
</evidence>
<keyword evidence="4 5" id="KW-0732">Signal</keyword>
<dbReference type="AlphaFoldDB" id="A0A1N7NLJ7"/>
<dbReference type="PROSITE" id="PS51318">
    <property type="entry name" value="TAT"/>
    <property type="match status" value="1"/>
</dbReference>
<dbReference type="NCBIfam" id="NF037995">
    <property type="entry name" value="TRAP_S1"/>
    <property type="match status" value="1"/>
</dbReference>
<keyword evidence="3" id="KW-0813">Transport</keyword>
<dbReference type="InterPro" id="IPR038404">
    <property type="entry name" value="TRAP_DctP_sf"/>
</dbReference>
<dbReference type="Proteomes" id="UP000185678">
    <property type="component" value="Unassembled WGS sequence"/>
</dbReference>
<dbReference type="Gene3D" id="3.40.190.170">
    <property type="entry name" value="Bacterial extracellular solute-binding protein, family 7"/>
    <property type="match status" value="1"/>
</dbReference>
<comment type="similarity">
    <text evidence="2">Belongs to the bacterial solute-binding protein 7 family.</text>
</comment>
<dbReference type="InterPro" id="IPR006311">
    <property type="entry name" value="TAT_signal"/>
</dbReference>
<dbReference type="EMBL" id="FTOA01000005">
    <property type="protein sequence ID" value="SIS99167.1"/>
    <property type="molecule type" value="Genomic_DNA"/>
</dbReference>
<dbReference type="InterPro" id="IPR018389">
    <property type="entry name" value="DctP_fam"/>
</dbReference>
<proteinExistence type="inferred from homology"/>
<gene>
    <name evidence="6" type="ORF">SAMN05421779_105210</name>
</gene>
<evidence type="ECO:0000313" key="7">
    <source>
        <dbReference type="Proteomes" id="UP000185678"/>
    </source>
</evidence>
<dbReference type="PANTHER" id="PTHR33376:SF4">
    <property type="entry name" value="SIALIC ACID-BINDING PERIPLASMIC PROTEIN SIAP"/>
    <property type="match status" value="1"/>
</dbReference>
<dbReference type="NCBIfam" id="TIGR00787">
    <property type="entry name" value="dctP"/>
    <property type="match status" value="1"/>
</dbReference>
<dbReference type="PIRSF" id="PIRSF006470">
    <property type="entry name" value="DctB"/>
    <property type="match status" value="1"/>
</dbReference>
<evidence type="ECO:0000256" key="3">
    <source>
        <dbReference type="ARBA" id="ARBA00022448"/>
    </source>
</evidence>
<sequence>MSKNTFSVSRRSLLRAGGFMVAGAATLSAPSVLRAAQPMRLTFGHGAAPGNPRSLAAEKFAEVVKAKSNGAIEVFVAGAEQLGNDAAMLTAVRMGTLDITANSQGTASALVPEMAAFGLPFLFPEVAAAVLLLKGELGKPLAEKFDAVGMVPLDWWDNGIRHITNSKRPINTPEDLSGLKIRTPSDPMTIDIFKALGAATAQIPFSELYIALQQGVVDGQENPLTNIASSKLFEVNKYISLSAHKWESTPVLMSKAAWGRLDQKARDIVSEAVSEASLLQISLVGEATAKLQADFANNPAVALNTIDREAFRKKTASVYDDWQKKPFGDFVKKLRTAAGA</sequence>
<dbReference type="PANTHER" id="PTHR33376">
    <property type="match status" value="1"/>
</dbReference>